<proteinExistence type="predicted"/>
<evidence type="ECO:0000259" key="10">
    <source>
        <dbReference type="PROSITE" id="PS50109"/>
    </source>
</evidence>
<dbReference type="Gene3D" id="3.30.565.10">
    <property type="entry name" value="Histidine kinase-like ATPase, C-terminal domain"/>
    <property type="match status" value="1"/>
</dbReference>
<dbReference type="eggNOG" id="COG0784">
    <property type="taxonomic scope" value="Bacteria"/>
</dbReference>
<dbReference type="SMART" id="SM00448">
    <property type="entry name" value="REC"/>
    <property type="match status" value="1"/>
</dbReference>
<feature type="domain" description="Response regulatory" evidence="11">
    <location>
        <begin position="381"/>
        <end position="497"/>
    </location>
</feature>
<feature type="domain" description="PAS" evidence="12">
    <location>
        <begin position="8"/>
        <end position="55"/>
    </location>
</feature>
<dbReference type="PRINTS" id="PR00344">
    <property type="entry name" value="BCTRLSENSOR"/>
</dbReference>
<dbReference type="CDD" id="cd00082">
    <property type="entry name" value="HisKA"/>
    <property type="match status" value="1"/>
</dbReference>
<dbReference type="SUPFAM" id="SSF55785">
    <property type="entry name" value="PYP-like sensor domain (PAS domain)"/>
    <property type="match status" value="1"/>
</dbReference>
<dbReference type="InterPro" id="IPR003661">
    <property type="entry name" value="HisK_dim/P_dom"/>
</dbReference>
<evidence type="ECO:0000256" key="8">
    <source>
        <dbReference type="ARBA" id="ARBA00023012"/>
    </source>
</evidence>
<evidence type="ECO:0000256" key="6">
    <source>
        <dbReference type="ARBA" id="ARBA00022777"/>
    </source>
</evidence>
<dbReference type="Pfam" id="PF00072">
    <property type="entry name" value="Response_reg"/>
    <property type="match status" value="1"/>
</dbReference>
<dbReference type="SUPFAM" id="SSF55874">
    <property type="entry name" value="ATPase domain of HSP90 chaperone/DNA topoisomerase II/histidine kinase"/>
    <property type="match status" value="1"/>
</dbReference>
<dbReference type="SUPFAM" id="SSF52172">
    <property type="entry name" value="CheY-like"/>
    <property type="match status" value="1"/>
</dbReference>
<dbReference type="CDD" id="cd00130">
    <property type="entry name" value="PAS"/>
    <property type="match status" value="1"/>
</dbReference>
<organism evidence="13 14">
    <name type="scientific">Haliangium ochraceum (strain DSM 14365 / JCM 11303 / SMP-2)</name>
    <dbReference type="NCBI Taxonomy" id="502025"/>
    <lineage>
        <taxon>Bacteria</taxon>
        <taxon>Pseudomonadati</taxon>
        <taxon>Myxococcota</taxon>
        <taxon>Polyangia</taxon>
        <taxon>Haliangiales</taxon>
        <taxon>Kofleriaceae</taxon>
        <taxon>Haliangium</taxon>
    </lineage>
</organism>
<evidence type="ECO:0000256" key="9">
    <source>
        <dbReference type="PROSITE-ProRule" id="PRU00169"/>
    </source>
</evidence>
<keyword evidence="4" id="KW-0808">Transferase</keyword>
<dbReference type="EC" id="2.7.13.3" evidence="2"/>
<evidence type="ECO:0000256" key="2">
    <source>
        <dbReference type="ARBA" id="ARBA00012438"/>
    </source>
</evidence>
<dbReference type="OrthoDB" id="9769169at2"/>
<dbReference type="InterPro" id="IPR004358">
    <property type="entry name" value="Sig_transdc_His_kin-like_C"/>
</dbReference>
<dbReference type="Proteomes" id="UP000001880">
    <property type="component" value="Chromosome"/>
</dbReference>
<dbReference type="SMART" id="SM00387">
    <property type="entry name" value="HATPase_c"/>
    <property type="match status" value="1"/>
</dbReference>
<evidence type="ECO:0000313" key="14">
    <source>
        <dbReference type="Proteomes" id="UP000001880"/>
    </source>
</evidence>
<dbReference type="PANTHER" id="PTHR43065">
    <property type="entry name" value="SENSOR HISTIDINE KINASE"/>
    <property type="match status" value="1"/>
</dbReference>
<evidence type="ECO:0000256" key="4">
    <source>
        <dbReference type="ARBA" id="ARBA00022679"/>
    </source>
</evidence>
<evidence type="ECO:0000256" key="1">
    <source>
        <dbReference type="ARBA" id="ARBA00000085"/>
    </source>
</evidence>
<dbReference type="InterPro" id="IPR013767">
    <property type="entry name" value="PAS_fold"/>
</dbReference>
<keyword evidence="3" id="KW-0597">Phosphoprotein</keyword>
<dbReference type="SMART" id="SM00091">
    <property type="entry name" value="PAS"/>
    <property type="match status" value="1"/>
</dbReference>
<dbReference type="InterPro" id="IPR003594">
    <property type="entry name" value="HATPase_dom"/>
</dbReference>
<dbReference type="EMBL" id="CP001804">
    <property type="protein sequence ID" value="ACY17517.1"/>
    <property type="molecule type" value="Genomic_DNA"/>
</dbReference>
<dbReference type="HOGENOM" id="CLU_547213_0_0_7"/>
<gene>
    <name evidence="13" type="ordered locus">Hoch_5029</name>
</gene>
<dbReference type="STRING" id="502025.Hoch_5029"/>
<dbReference type="PROSITE" id="PS50110">
    <property type="entry name" value="RESPONSE_REGULATORY"/>
    <property type="match status" value="1"/>
</dbReference>
<comment type="caution">
    <text evidence="9">Lacks conserved residue(s) required for the propagation of feature annotation.</text>
</comment>
<keyword evidence="14" id="KW-1185">Reference proteome</keyword>
<keyword evidence="7" id="KW-0067">ATP-binding</keyword>
<dbReference type="PROSITE" id="PS50112">
    <property type="entry name" value="PAS"/>
    <property type="match status" value="1"/>
</dbReference>
<dbReference type="InterPro" id="IPR036890">
    <property type="entry name" value="HATPase_C_sf"/>
</dbReference>
<feature type="domain" description="Histidine kinase" evidence="10">
    <location>
        <begin position="125"/>
        <end position="363"/>
    </location>
</feature>
<evidence type="ECO:0000256" key="3">
    <source>
        <dbReference type="ARBA" id="ARBA00022553"/>
    </source>
</evidence>
<dbReference type="PANTHER" id="PTHR43065:SF10">
    <property type="entry name" value="PEROXIDE STRESS-ACTIVATED HISTIDINE KINASE MAK3"/>
    <property type="match status" value="1"/>
</dbReference>
<dbReference type="GO" id="GO:0000155">
    <property type="term" value="F:phosphorelay sensor kinase activity"/>
    <property type="evidence" value="ECO:0007669"/>
    <property type="project" value="InterPro"/>
</dbReference>
<reference evidence="13 14" key="1">
    <citation type="journal article" date="2010" name="Stand. Genomic Sci.">
        <title>Complete genome sequence of Haliangium ochraceum type strain (SMP-2).</title>
        <authorList>
            <consortium name="US DOE Joint Genome Institute (JGI-PGF)"/>
            <person name="Ivanova N."/>
            <person name="Daum C."/>
            <person name="Lang E."/>
            <person name="Abt B."/>
            <person name="Kopitz M."/>
            <person name="Saunders E."/>
            <person name="Lapidus A."/>
            <person name="Lucas S."/>
            <person name="Glavina Del Rio T."/>
            <person name="Nolan M."/>
            <person name="Tice H."/>
            <person name="Copeland A."/>
            <person name="Cheng J.F."/>
            <person name="Chen F."/>
            <person name="Bruce D."/>
            <person name="Goodwin L."/>
            <person name="Pitluck S."/>
            <person name="Mavromatis K."/>
            <person name="Pati A."/>
            <person name="Mikhailova N."/>
            <person name="Chen A."/>
            <person name="Palaniappan K."/>
            <person name="Land M."/>
            <person name="Hauser L."/>
            <person name="Chang Y.J."/>
            <person name="Jeffries C.D."/>
            <person name="Detter J.C."/>
            <person name="Brettin T."/>
            <person name="Rohde M."/>
            <person name="Goker M."/>
            <person name="Bristow J."/>
            <person name="Markowitz V."/>
            <person name="Eisen J.A."/>
            <person name="Hugenholtz P."/>
            <person name="Kyrpides N.C."/>
            <person name="Klenk H.P."/>
        </authorList>
    </citation>
    <scope>NUCLEOTIDE SEQUENCE [LARGE SCALE GENOMIC DNA]</scope>
    <source>
        <strain evidence="14">DSM 14365 / CIP 107738 / JCM 11303 / AJ 13395 / SMP-2</strain>
    </source>
</reference>
<dbReference type="GO" id="GO:0006355">
    <property type="term" value="P:regulation of DNA-templated transcription"/>
    <property type="evidence" value="ECO:0007669"/>
    <property type="project" value="InterPro"/>
</dbReference>
<keyword evidence="5" id="KW-0547">Nucleotide-binding</keyword>
<dbReference type="InterPro" id="IPR005467">
    <property type="entry name" value="His_kinase_dom"/>
</dbReference>
<name>D0LVF6_HALO1</name>
<dbReference type="Gene3D" id="3.40.50.2300">
    <property type="match status" value="1"/>
</dbReference>
<evidence type="ECO:0000259" key="12">
    <source>
        <dbReference type="PROSITE" id="PS50112"/>
    </source>
</evidence>
<dbReference type="InterPro" id="IPR035965">
    <property type="entry name" value="PAS-like_dom_sf"/>
</dbReference>
<dbReference type="InterPro" id="IPR001789">
    <property type="entry name" value="Sig_transdc_resp-reg_receiver"/>
</dbReference>
<dbReference type="RefSeq" id="WP_012830109.1">
    <property type="nucleotide sequence ID" value="NC_013440.1"/>
</dbReference>
<dbReference type="Gene3D" id="1.10.287.130">
    <property type="match status" value="1"/>
</dbReference>
<dbReference type="AlphaFoldDB" id="D0LVF6"/>
<protein>
    <recommendedName>
        <fullName evidence="2">histidine kinase</fullName>
        <ecNumber evidence="2">2.7.13.3</ecNumber>
    </recommendedName>
</protein>
<dbReference type="Pfam" id="PF00989">
    <property type="entry name" value="PAS"/>
    <property type="match status" value="1"/>
</dbReference>
<dbReference type="InterPro" id="IPR000014">
    <property type="entry name" value="PAS"/>
</dbReference>
<dbReference type="eggNOG" id="COG4191">
    <property type="taxonomic scope" value="Bacteria"/>
</dbReference>
<dbReference type="PROSITE" id="PS50109">
    <property type="entry name" value="HIS_KIN"/>
    <property type="match status" value="1"/>
</dbReference>
<sequence>MNEAQESELAELQAILDGLSDGVVAVDAEGRIRFANRAAAVLLNRPAKDLEGTSLPIPVASSAGVMLPGRGATEVSVQTTDIGVSGARLSLLTLREISAQNRLDDLRRHILRADRRAAMVQVTRTIAHEIRNPAAFILANLAVMRDMFGDFAALIEEAKVPRKLLDKYRIRNAISELREMVEDNVLGIDRMRSFLDEFRSMIQERRRPNERVELSALAATACDLVQPWLGARIELERDLAKVPGVIGDRTGLLLILVNLLVNAVDAADARPRKPGERRPRVAVKLWDGDDGIHLCVRDEGCGISDEHLAHIFDPLFLPDPEESRLGVGLAVAADIAAVHGGSLEIESTLGEGSEVTLTLPRDTGLQIAGDDRTGPGGVRARVLLIDDDDSRVRQLAEILEAENDVVRALGGAQALALLEGDADYDVVVCALAMKIMGGPEVHGALRARYETLATRMVFVGDSDSSPHVRRFIESERVLVLEDPVAPELLLDVVERVSR</sequence>
<dbReference type="KEGG" id="hoh:Hoch_5029"/>
<dbReference type="Pfam" id="PF02518">
    <property type="entry name" value="HATPase_c"/>
    <property type="match status" value="1"/>
</dbReference>
<dbReference type="Gene3D" id="3.30.450.20">
    <property type="entry name" value="PAS domain"/>
    <property type="match status" value="1"/>
</dbReference>
<evidence type="ECO:0000256" key="7">
    <source>
        <dbReference type="ARBA" id="ARBA00022840"/>
    </source>
</evidence>
<dbReference type="InterPro" id="IPR011006">
    <property type="entry name" value="CheY-like_superfamily"/>
</dbReference>
<evidence type="ECO:0000259" key="11">
    <source>
        <dbReference type="PROSITE" id="PS50110"/>
    </source>
</evidence>
<accession>D0LVF6</accession>
<dbReference type="GO" id="GO:0005524">
    <property type="term" value="F:ATP binding"/>
    <property type="evidence" value="ECO:0007669"/>
    <property type="project" value="UniProtKB-KW"/>
</dbReference>
<comment type="catalytic activity">
    <reaction evidence="1">
        <text>ATP + protein L-histidine = ADP + protein N-phospho-L-histidine.</text>
        <dbReference type="EC" id="2.7.13.3"/>
    </reaction>
</comment>
<keyword evidence="8" id="KW-0902">Two-component regulatory system</keyword>
<evidence type="ECO:0000256" key="5">
    <source>
        <dbReference type="ARBA" id="ARBA00022741"/>
    </source>
</evidence>
<evidence type="ECO:0000313" key="13">
    <source>
        <dbReference type="EMBL" id="ACY17517.1"/>
    </source>
</evidence>
<keyword evidence="6 13" id="KW-0418">Kinase</keyword>